<dbReference type="GO" id="GO:0008270">
    <property type="term" value="F:zinc ion binding"/>
    <property type="evidence" value="ECO:0007669"/>
    <property type="project" value="UniProtKB-KW"/>
</dbReference>
<keyword evidence="1" id="KW-0862">Zinc</keyword>
<dbReference type="AlphaFoldDB" id="A0A2U1QBH9"/>
<proteinExistence type="predicted"/>
<dbReference type="PANTHER" id="PTHR47718">
    <property type="entry name" value="OS01G0519700 PROTEIN"/>
    <property type="match status" value="1"/>
</dbReference>
<comment type="caution">
    <text evidence="3">The sequence shown here is derived from an EMBL/GenBank/DDBJ whole genome shotgun (WGS) entry which is preliminary data.</text>
</comment>
<keyword evidence="1" id="KW-0479">Metal-binding</keyword>
<organism evidence="3 4">
    <name type="scientific">Artemisia annua</name>
    <name type="common">Sweet wormwood</name>
    <dbReference type="NCBI Taxonomy" id="35608"/>
    <lineage>
        <taxon>Eukaryota</taxon>
        <taxon>Viridiplantae</taxon>
        <taxon>Streptophyta</taxon>
        <taxon>Embryophyta</taxon>
        <taxon>Tracheophyta</taxon>
        <taxon>Spermatophyta</taxon>
        <taxon>Magnoliopsida</taxon>
        <taxon>eudicotyledons</taxon>
        <taxon>Gunneridae</taxon>
        <taxon>Pentapetalae</taxon>
        <taxon>asterids</taxon>
        <taxon>campanulids</taxon>
        <taxon>Asterales</taxon>
        <taxon>Asteraceae</taxon>
        <taxon>Asteroideae</taxon>
        <taxon>Anthemideae</taxon>
        <taxon>Artemisiinae</taxon>
        <taxon>Artemisia</taxon>
    </lineage>
</organism>
<keyword evidence="4" id="KW-1185">Reference proteome</keyword>
<protein>
    <submittedName>
        <fullName evidence="3">FAR1 DNA binding domain-containing protein</fullName>
    </submittedName>
</protein>
<dbReference type="EMBL" id="PKPP01000248">
    <property type="protein sequence ID" value="PWA95351.1"/>
    <property type="molecule type" value="Genomic_DNA"/>
</dbReference>
<reference evidence="3 4" key="1">
    <citation type="journal article" date="2018" name="Mol. Plant">
        <title>The genome of Artemisia annua provides insight into the evolution of Asteraceae family and artemisinin biosynthesis.</title>
        <authorList>
            <person name="Shen Q."/>
            <person name="Zhang L."/>
            <person name="Liao Z."/>
            <person name="Wang S."/>
            <person name="Yan T."/>
            <person name="Shi P."/>
            <person name="Liu M."/>
            <person name="Fu X."/>
            <person name="Pan Q."/>
            <person name="Wang Y."/>
            <person name="Lv Z."/>
            <person name="Lu X."/>
            <person name="Zhang F."/>
            <person name="Jiang W."/>
            <person name="Ma Y."/>
            <person name="Chen M."/>
            <person name="Hao X."/>
            <person name="Li L."/>
            <person name="Tang Y."/>
            <person name="Lv G."/>
            <person name="Zhou Y."/>
            <person name="Sun X."/>
            <person name="Brodelius P.E."/>
            <person name="Rose J.K.C."/>
            <person name="Tang K."/>
        </authorList>
    </citation>
    <scope>NUCLEOTIDE SEQUENCE [LARGE SCALE GENOMIC DNA]</scope>
    <source>
        <strain evidence="4">cv. Huhao1</strain>
        <tissue evidence="3">Leaf</tissue>
    </source>
</reference>
<sequence>MMIQRKNALELLDLDTECDPLKAPTTGRIAWNFKTWIQSVIHWHGISKQQRSSRIYRSKISAVDWLIHLFQMHICVGLRFFIDCAAADMDVKVRESSKRKHSVSFQLVSPYFNHQATCTCNRYHLRSLSSTAFFDLNEPVILDPITGDVIDDSVTYVVVEESVSADVVNACDALDGVVGESVSAVVVTACDGSAGVVEESVSAVVVNSSDSSDGLVNSISSSTDVVPVSNGDQVASSIEVHAARVYTRSLFVRFQKEIIAGSWLCSIKTKTSYEGCDICIIKEENVIPDSMPDPDEINKAEDSDDDVEEIKLYEKATREYKVLHNRSDDSVVCCCQLFVRCGILCRHVFCVFKNCNVQKIPNQYLLRRWTRDLIPPSLRRKKNRYGEKNENVANLVVQATSLVDDCCQILRNNEARLLL</sequence>
<dbReference type="OrthoDB" id="681878at2759"/>
<evidence type="ECO:0000313" key="3">
    <source>
        <dbReference type="EMBL" id="PWA95351.1"/>
    </source>
</evidence>
<dbReference type="PROSITE" id="PS50966">
    <property type="entry name" value="ZF_SWIM"/>
    <property type="match status" value="1"/>
</dbReference>
<keyword evidence="1" id="KW-0863">Zinc-finger</keyword>
<dbReference type="InterPro" id="IPR007527">
    <property type="entry name" value="Znf_SWIM"/>
</dbReference>
<gene>
    <name evidence="3" type="ORF">CTI12_AA009770</name>
</gene>
<name>A0A2U1QBH9_ARTAN</name>
<feature type="domain" description="SWIM-type" evidence="2">
    <location>
        <begin position="320"/>
        <end position="356"/>
    </location>
</feature>
<dbReference type="PANTHER" id="PTHR47718:SF12">
    <property type="entry name" value="PROTEIN FAR1-RELATED SEQUENCE"/>
    <property type="match status" value="1"/>
</dbReference>
<evidence type="ECO:0000256" key="1">
    <source>
        <dbReference type="PROSITE-ProRule" id="PRU00325"/>
    </source>
</evidence>
<evidence type="ECO:0000259" key="2">
    <source>
        <dbReference type="PROSITE" id="PS50966"/>
    </source>
</evidence>
<evidence type="ECO:0000313" key="4">
    <source>
        <dbReference type="Proteomes" id="UP000245207"/>
    </source>
</evidence>
<accession>A0A2U1QBH9</accession>
<dbReference type="Proteomes" id="UP000245207">
    <property type="component" value="Unassembled WGS sequence"/>
</dbReference>